<sequence>MEAATYLTLLRLRLPPAGANSDGRKASWKLPRVNELSSSLRRLTTGDGSHVNGGACVLGRRRAGGGAYGGVCRGGAGGLAGDGAWLSTC</sequence>
<accession>A0AAV7NMG2</accession>
<dbReference type="AlphaFoldDB" id="A0AAV7NMG2"/>
<evidence type="ECO:0000313" key="1">
    <source>
        <dbReference type="EMBL" id="KAJ1113975.1"/>
    </source>
</evidence>
<evidence type="ECO:0000313" key="2">
    <source>
        <dbReference type="Proteomes" id="UP001066276"/>
    </source>
</evidence>
<organism evidence="1 2">
    <name type="scientific">Pleurodeles waltl</name>
    <name type="common">Iberian ribbed newt</name>
    <dbReference type="NCBI Taxonomy" id="8319"/>
    <lineage>
        <taxon>Eukaryota</taxon>
        <taxon>Metazoa</taxon>
        <taxon>Chordata</taxon>
        <taxon>Craniata</taxon>
        <taxon>Vertebrata</taxon>
        <taxon>Euteleostomi</taxon>
        <taxon>Amphibia</taxon>
        <taxon>Batrachia</taxon>
        <taxon>Caudata</taxon>
        <taxon>Salamandroidea</taxon>
        <taxon>Salamandridae</taxon>
        <taxon>Pleurodelinae</taxon>
        <taxon>Pleurodeles</taxon>
    </lineage>
</organism>
<keyword evidence="2" id="KW-1185">Reference proteome</keyword>
<dbReference type="Proteomes" id="UP001066276">
    <property type="component" value="Chromosome 8"/>
</dbReference>
<name>A0AAV7NMG2_PLEWA</name>
<dbReference type="EMBL" id="JANPWB010000012">
    <property type="protein sequence ID" value="KAJ1113975.1"/>
    <property type="molecule type" value="Genomic_DNA"/>
</dbReference>
<gene>
    <name evidence="1" type="ORF">NDU88_002215</name>
</gene>
<proteinExistence type="predicted"/>
<reference evidence="1" key="1">
    <citation type="journal article" date="2022" name="bioRxiv">
        <title>Sequencing and chromosome-scale assembly of the giantPleurodeles waltlgenome.</title>
        <authorList>
            <person name="Brown T."/>
            <person name="Elewa A."/>
            <person name="Iarovenko S."/>
            <person name="Subramanian E."/>
            <person name="Araus A.J."/>
            <person name="Petzold A."/>
            <person name="Susuki M."/>
            <person name="Suzuki K.-i.T."/>
            <person name="Hayashi T."/>
            <person name="Toyoda A."/>
            <person name="Oliveira C."/>
            <person name="Osipova E."/>
            <person name="Leigh N.D."/>
            <person name="Simon A."/>
            <person name="Yun M.H."/>
        </authorList>
    </citation>
    <scope>NUCLEOTIDE SEQUENCE</scope>
    <source>
        <strain evidence="1">20211129_DDA</strain>
        <tissue evidence="1">Liver</tissue>
    </source>
</reference>
<protein>
    <submittedName>
        <fullName evidence="1">Uncharacterized protein</fullName>
    </submittedName>
</protein>
<comment type="caution">
    <text evidence="1">The sequence shown here is derived from an EMBL/GenBank/DDBJ whole genome shotgun (WGS) entry which is preliminary data.</text>
</comment>